<dbReference type="PROSITE" id="PS51257">
    <property type="entry name" value="PROKAR_LIPOPROTEIN"/>
    <property type="match status" value="1"/>
</dbReference>
<evidence type="ECO:0000256" key="1">
    <source>
        <dbReference type="SAM" id="Phobius"/>
    </source>
</evidence>
<reference evidence="2 3" key="1">
    <citation type="submission" date="2019-03" db="EMBL/GenBank/DDBJ databases">
        <title>Genomic Encyclopedia of Type Strains, Phase IV (KMG-IV): sequencing the most valuable type-strain genomes for metagenomic binning, comparative biology and taxonomic classification.</title>
        <authorList>
            <person name="Goeker M."/>
        </authorList>
    </citation>
    <scope>NUCLEOTIDE SEQUENCE [LARGE SCALE GENOMIC DNA]</scope>
    <source>
        <strain evidence="2 3">DSM 13328</strain>
    </source>
</reference>
<gene>
    <name evidence="2" type="ORF">C7391_0356</name>
</gene>
<name>A0A484F868_9EURY</name>
<comment type="caution">
    <text evidence="2">The sequence shown here is derived from an EMBL/GenBank/DDBJ whole genome shotgun (WGS) entry which is preliminary data.</text>
</comment>
<dbReference type="AlphaFoldDB" id="A0A484F868"/>
<evidence type="ECO:0000313" key="2">
    <source>
        <dbReference type="EMBL" id="TDQ71251.1"/>
    </source>
</evidence>
<feature type="transmembrane region" description="Helical" evidence="1">
    <location>
        <begin position="12"/>
        <end position="31"/>
    </location>
</feature>
<evidence type="ECO:0000313" key="3">
    <source>
        <dbReference type="Proteomes" id="UP000294855"/>
    </source>
</evidence>
<keyword evidence="3" id="KW-1185">Reference proteome</keyword>
<dbReference type="EMBL" id="SNYS01000005">
    <property type="protein sequence ID" value="TDQ71251.1"/>
    <property type="molecule type" value="Genomic_DNA"/>
</dbReference>
<dbReference type="Proteomes" id="UP000294855">
    <property type="component" value="Unassembled WGS sequence"/>
</dbReference>
<accession>A0A484F868</accession>
<protein>
    <submittedName>
        <fullName evidence="2">Uncharacterized protein</fullName>
    </submittedName>
</protein>
<proteinExistence type="predicted"/>
<organism evidence="2 3">
    <name type="scientific">Methanimicrococcus blatticola</name>
    <dbReference type="NCBI Taxonomy" id="91560"/>
    <lineage>
        <taxon>Archaea</taxon>
        <taxon>Methanobacteriati</taxon>
        <taxon>Methanobacteriota</taxon>
        <taxon>Stenosarchaea group</taxon>
        <taxon>Methanomicrobia</taxon>
        <taxon>Methanosarcinales</taxon>
        <taxon>Methanosarcinaceae</taxon>
        <taxon>Methanimicrococcus</taxon>
    </lineage>
</organism>
<keyword evidence="1" id="KW-0812">Transmembrane</keyword>
<sequence length="74" mass="8351">MKTLRTVENICSVILVISIGCMLLLLFYSWHGSNGLTSFQNSFVYILIWGLIISFIVLIISAVVEFLVAVKENR</sequence>
<keyword evidence="1" id="KW-0472">Membrane</keyword>
<keyword evidence="1" id="KW-1133">Transmembrane helix</keyword>
<feature type="transmembrane region" description="Helical" evidence="1">
    <location>
        <begin position="43"/>
        <end position="70"/>
    </location>
</feature>